<dbReference type="InterPro" id="IPR051635">
    <property type="entry name" value="SNAT-like"/>
</dbReference>
<protein>
    <submittedName>
        <fullName evidence="4">Acetyltransferase</fullName>
    </submittedName>
</protein>
<dbReference type="RefSeq" id="WP_240951049.1">
    <property type="nucleotide sequence ID" value="NZ_JAAIIG010000005.1"/>
</dbReference>
<keyword evidence="2" id="KW-0012">Acyltransferase</keyword>
<comment type="caution">
    <text evidence="4">The sequence shown here is derived from an EMBL/GenBank/DDBJ whole genome shotgun (WGS) entry which is preliminary data.</text>
</comment>
<dbReference type="EMBL" id="JAAIIG010000005">
    <property type="protein sequence ID" value="NMM98512.1"/>
    <property type="molecule type" value="Genomic_DNA"/>
</dbReference>
<reference evidence="4 5" key="1">
    <citation type="submission" date="2020-02" db="EMBL/GenBank/DDBJ databases">
        <title>Characterization of phylogenetic diversity of novel bifidobacterial species isolated in Czech ZOOs.</title>
        <authorList>
            <person name="Lugli G.A."/>
            <person name="Vera N.B."/>
            <person name="Ventura M."/>
        </authorList>
    </citation>
    <scope>NUCLEOTIDE SEQUENCE [LARGE SCALE GENOMIC DNA]</scope>
    <source>
        <strain evidence="4 5">DSM 109959</strain>
    </source>
</reference>
<dbReference type="Pfam" id="PF00583">
    <property type="entry name" value="Acetyltransf_1"/>
    <property type="match status" value="1"/>
</dbReference>
<sequence length="175" mass="19701">MTAPHMTAPHTWTIRHATVADLDALDAIESECFPPAEAASRETLRVRLQSYPECFWLLTKLLTDGEAIAAFINGFVTDRPDLADDMYDDAAQHDPHGRWQMIFGVDTAPQYQHHGYASMVMRQVIEDSRARGREGLVLTCKDRLVGFYAQFGFLDEGVSASVHGGVVWRQMRLTF</sequence>
<dbReference type="InterPro" id="IPR000182">
    <property type="entry name" value="GNAT_dom"/>
</dbReference>
<feature type="domain" description="N-acetyltransferase" evidence="3">
    <location>
        <begin position="12"/>
        <end position="174"/>
    </location>
</feature>
<dbReference type="GO" id="GO:0008080">
    <property type="term" value="F:N-acetyltransferase activity"/>
    <property type="evidence" value="ECO:0007669"/>
    <property type="project" value="UniProtKB-ARBA"/>
</dbReference>
<dbReference type="PANTHER" id="PTHR10908:SF0">
    <property type="entry name" value="SEROTONIN N-ACETYLTRANSFERASE"/>
    <property type="match status" value="1"/>
</dbReference>
<dbReference type="Proteomes" id="UP000543419">
    <property type="component" value="Unassembled WGS sequence"/>
</dbReference>
<dbReference type="PROSITE" id="PS51186">
    <property type="entry name" value="GNAT"/>
    <property type="match status" value="1"/>
</dbReference>
<dbReference type="CDD" id="cd04301">
    <property type="entry name" value="NAT_SF"/>
    <property type="match status" value="1"/>
</dbReference>
<name>A0A7Y0EY24_9BIFI</name>
<dbReference type="SUPFAM" id="SSF55729">
    <property type="entry name" value="Acyl-CoA N-acyltransferases (Nat)"/>
    <property type="match status" value="1"/>
</dbReference>
<dbReference type="AlphaFoldDB" id="A0A7Y0EY24"/>
<dbReference type="PANTHER" id="PTHR10908">
    <property type="entry name" value="SEROTONIN N-ACETYLTRANSFERASE"/>
    <property type="match status" value="1"/>
</dbReference>
<accession>A0A7Y0EY24</accession>
<gene>
    <name evidence="4" type="ORF">G1C97_1464</name>
</gene>
<evidence type="ECO:0000313" key="5">
    <source>
        <dbReference type="Proteomes" id="UP000543419"/>
    </source>
</evidence>
<evidence type="ECO:0000256" key="1">
    <source>
        <dbReference type="ARBA" id="ARBA00022679"/>
    </source>
</evidence>
<keyword evidence="1 4" id="KW-0808">Transferase</keyword>
<organism evidence="4 5">
    <name type="scientific">Bifidobacterium olomucense</name>
    <dbReference type="NCBI Taxonomy" id="2675324"/>
    <lineage>
        <taxon>Bacteria</taxon>
        <taxon>Bacillati</taxon>
        <taxon>Actinomycetota</taxon>
        <taxon>Actinomycetes</taxon>
        <taxon>Bifidobacteriales</taxon>
        <taxon>Bifidobacteriaceae</taxon>
        <taxon>Bifidobacterium</taxon>
    </lineage>
</organism>
<evidence type="ECO:0000259" key="3">
    <source>
        <dbReference type="PROSITE" id="PS51186"/>
    </source>
</evidence>
<dbReference type="InterPro" id="IPR016181">
    <property type="entry name" value="Acyl_CoA_acyltransferase"/>
</dbReference>
<dbReference type="Gene3D" id="3.40.630.30">
    <property type="match status" value="1"/>
</dbReference>
<evidence type="ECO:0000313" key="4">
    <source>
        <dbReference type="EMBL" id="NMM98512.1"/>
    </source>
</evidence>
<evidence type="ECO:0000256" key="2">
    <source>
        <dbReference type="ARBA" id="ARBA00023315"/>
    </source>
</evidence>
<proteinExistence type="predicted"/>
<keyword evidence="5" id="KW-1185">Reference proteome</keyword>